<reference evidence="1" key="2">
    <citation type="journal article" date="2024" name="Plant">
        <title>Genomic evolution and insights into agronomic trait innovations of Sesamum species.</title>
        <authorList>
            <person name="Miao H."/>
            <person name="Wang L."/>
            <person name="Qu L."/>
            <person name="Liu H."/>
            <person name="Sun Y."/>
            <person name="Le M."/>
            <person name="Wang Q."/>
            <person name="Wei S."/>
            <person name="Zheng Y."/>
            <person name="Lin W."/>
            <person name="Duan Y."/>
            <person name="Cao H."/>
            <person name="Xiong S."/>
            <person name="Wang X."/>
            <person name="Wei L."/>
            <person name="Li C."/>
            <person name="Ma Q."/>
            <person name="Ju M."/>
            <person name="Zhao R."/>
            <person name="Li G."/>
            <person name="Mu C."/>
            <person name="Tian Q."/>
            <person name="Mei H."/>
            <person name="Zhang T."/>
            <person name="Gao T."/>
            <person name="Zhang H."/>
        </authorList>
    </citation>
    <scope>NUCLEOTIDE SEQUENCE</scope>
    <source>
        <strain evidence="1">K16</strain>
    </source>
</reference>
<proteinExistence type="predicted"/>
<reference evidence="1" key="1">
    <citation type="submission" date="2020-06" db="EMBL/GenBank/DDBJ databases">
        <authorList>
            <person name="Li T."/>
            <person name="Hu X."/>
            <person name="Zhang T."/>
            <person name="Song X."/>
            <person name="Zhang H."/>
            <person name="Dai N."/>
            <person name="Sheng W."/>
            <person name="Hou X."/>
            <person name="Wei L."/>
        </authorList>
    </citation>
    <scope>NUCLEOTIDE SEQUENCE</scope>
    <source>
        <strain evidence="1">K16</strain>
        <tissue evidence="1">Leaf</tissue>
    </source>
</reference>
<evidence type="ECO:0000313" key="2">
    <source>
        <dbReference type="Proteomes" id="UP001289374"/>
    </source>
</evidence>
<organism evidence="1 2">
    <name type="scientific">Sesamum angolense</name>
    <dbReference type="NCBI Taxonomy" id="2727404"/>
    <lineage>
        <taxon>Eukaryota</taxon>
        <taxon>Viridiplantae</taxon>
        <taxon>Streptophyta</taxon>
        <taxon>Embryophyta</taxon>
        <taxon>Tracheophyta</taxon>
        <taxon>Spermatophyta</taxon>
        <taxon>Magnoliopsida</taxon>
        <taxon>eudicotyledons</taxon>
        <taxon>Gunneridae</taxon>
        <taxon>Pentapetalae</taxon>
        <taxon>asterids</taxon>
        <taxon>lamiids</taxon>
        <taxon>Lamiales</taxon>
        <taxon>Pedaliaceae</taxon>
        <taxon>Sesamum</taxon>
    </lineage>
</organism>
<keyword evidence="2" id="KW-1185">Reference proteome</keyword>
<dbReference type="Proteomes" id="UP001289374">
    <property type="component" value="Unassembled WGS sequence"/>
</dbReference>
<comment type="caution">
    <text evidence="1">The sequence shown here is derived from an EMBL/GenBank/DDBJ whole genome shotgun (WGS) entry which is preliminary data.</text>
</comment>
<sequence>MTLLATPGLPSCSNTDYLAGTSNSDFGAVTSNPDFGAGTYYSEPEYYTPNMVTVIQGLDNIDIHYTEPTQSHTPLSENFIPHENDAEDPIGDSFVNESDEAEYPIPPEDGPDHVDINVMAKTFAHSGQNIFEPTLLDRTTQPIFYLSIPFFEQAFPEIPADSVDVPNLRYAKFYNKFEGRLDVGMLFKIKEELIEAVPDHSVRHARRQYYVTESSRTKWKVLCKHSTEGHVQSNPSYGIKHVIQNVKDQIGYDVPYQKAWYSLKKTREIVYGTWESSVRKLPKYFGAILKYNPGTIVEWKHKAFQQPTGSYVLGYVFWASNRIFMGSSSVERLLV</sequence>
<protein>
    <submittedName>
        <fullName evidence="1">Uncharacterized protein</fullName>
    </submittedName>
</protein>
<accession>A0AAE1T8Y5</accession>
<gene>
    <name evidence="1" type="ORF">Sango_2723600</name>
</gene>
<dbReference type="AlphaFoldDB" id="A0AAE1T8Y5"/>
<name>A0AAE1T8Y5_9LAMI</name>
<dbReference type="EMBL" id="JACGWL010000535">
    <property type="protein sequence ID" value="KAK4383674.1"/>
    <property type="molecule type" value="Genomic_DNA"/>
</dbReference>
<evidence type="ECO:0000313" key="1">
    <source>
        <dbReference type="EMBL" id="KAK4383674.1"/>
    </source>
</evidence>